<dbReference type="OrthoDB" id="5293996at2"/>
<proteinExistence type="inferred from homology"/>
<organism evidence="6 7">
    <name type="scientific">Halpernia frigidisoli</name>
    <dbReference type="NCBI Taxonomy" id="1125876"/>
    <lineage>
        <taxon>Bacteria</taxon>
        <taxon>Pseudomonadati</taxon>
        <taxon>Bacteroidota</taxon>
        <taxon>Flavobacteriia</taxon>
        <taxon>Flavobacteriales</taxon>
        <taxon>Weeksellaceae</taxon>
        <taxon>Chryseobacterium group</taxon>
        <taxon>Halpernia</taxon>
    </lineage>
</organism>
<feature type="domain" description="Flavin reductase like" evidence="5">
    <location>
        <begin position="28"/>
        <end position="164"/>
    </location>
</feature>
<comment type="similarity">
    <text evidence="4">Belongs to the flavoredoxin family.</text>
</comment>
<keyword evidence="7" id="KW-1185">Reference proteome</keyword>
<evidence type="ECO:0000256" key="4">
    <source>
        <dbReference type="ARBA" id="ARBA00038054"/>
    </source>
</evidence>
<dbReference type="GO" id="GO:0010181">
    <property type="term" value="F:FMN binding"/>
    <property type="evidence" value="ECO:0007669"/>
    <property type="project" value="InterPro"/>
</dbReference>
<evidence type="ECO:0000259" key="5">
    <source>
        <dbReference type="Pfam" id="PF01613"/>
    </source>
</evidence>
<sequence>MNLNKTEIENLERKYRLNLINSITGIKPANLIGTKSKTGQENLAIFSSVVHLGSHPAQLAIVLRPQEERETDTFKNIKETEVYTINHVPENLIKNAHYTSAKVSHDVSEFEKMNIEKEYIDDFFAPFVKESPVKIGMKLDTMIDLPNNCRFIIGTVQKLILSDETVNELGQIDLESCKTSGISGLNTYYSLKKLDTFPYVRSNEIPKF</sequence>
<comment type="cofactor">
    <cofactor evidence="1">
        <name>FMN</name>
        <dbReference type="ChEBI" id="CHEBI:58210"/>
    </cofactor>
</comment>
<gene>
    <name evidence="6" type="ORF">SAMN05443292_0334</name>
</gene>
<evidence type="ECO:0000313" key="6">
    <source>
        <dbReference type="EMBL" id="SFH83381.1"/>
    </source>
</evidence>
<protein>
    <submittedName>
        <fullName evidence="6">NADH-FMN oxidoreductase RutF, flavin reductase (DIM6/NTAB) family</fullName>
    </submittedName>
</protein>
<reference evidence="6 7" key="1">
    <citation type="submission" date="2016-10" db="EMBL/GenBank/DDBJ databases">
        <authorList>
            <person name="de Groot N.N."/>
        </authorList>
    </citation>
    <scope>NUCLEOTIDE SEQUENCE [LARGE SCALE GENOMIC DNA]</scope>
    <source>
        <strain evidence="6 7">DSM 26000</strain>
    </source>
</reference>
<evidence type="ECO:0000256" key="2">
    <source>
        <dbReference type="ARBA" id="ARBA00022630"/>
    </source>
</evidence>
<dbReference type="Gene3D" id="2.30.110.10">
    <property type="entry name" value="Electron Transport, Fmn-binding Protein, Chain A"/>
    <property type="match status" value="1"/>
</dbReference>
<dbReference type="PANTHER" id="PTHR33798:SF5">
    <property type="entry name" value="FLAVIN REDUCTASE LIKE DOMAIN-CONTAINING PROTEIN"/>
    <property type="match status" value="1"/>
</dbReference>
<dbReference type="Pfam" id="PF01613">
    <property type="entry name" value="Flavin_Reduct"/>
    <property type="match status" value="1"/>
</dbReference>
<dbReference type="EMBL" id="FOQT01000001">
    <property type="protein sequence ID" value="SFH83381.1"/>
    <property type="molecule type" value="Genomic_DNA"/>
</dbReference>
<dbReference type="RefSeq" id="WP_090078429.1">
    <property type="nucleotide sequence ID" value="NZ_FOQT01000001.1"/>
</dbReference>
<dbReference type="GO" id="GO:0016646">
    <property type="term" value="F:oxidoreductase activity, acting on the CH-NH group of donors, NAD or NADP as acceptor"/>
    <property type="evidence" value="ECO:0007669"/>
    <property type="project" value="UniProtKB-ARBA"/>
</dbReference>
<accession>A0A1I3DA35</accession>
<dbReference type="SUPFAM" id="SSF50475">
    <property type="entry name" value="FMN-binding split barrel"/>
    <property type="match status" value="1"/>
</dbReference>
<dbReference type="InterPro" id="IPR002563">
    <property type="entry name" value="Flavin_Rdtase-like_dom"/>
</dbReference>
<evidence type="ECO:0000256" key="3">
    <source>
        <dbReference type="ARBA" id="ARBA00022643"/>
    </source>
</evidence>
<evidence type="ECO:0000313" key="7">
    <source>
        <dbReference type="Proteomes" id="UP000198931"/>
    </source>
</evidence>
<keyword evidence="2" id="KW-0285">Flavoprotein</keyword>
<dbReference type="STRING" id="1125876.SAMN05443292_0334"/>
<dbReference type="PANTHER" id="PTHR33798">
    <property type="entry name" value="FLAVOPROTEIN OXYGENASE"/>
    <property type="match status" value="1"/>
</dbReference>
<dbReference type="AlphaFoldDB" id="A0A1I3DA35"/>
<dbReference type="Proteomes" id="UP000198931">
    <property type="component" value="Unassembled WGS sequence"/>
</dbReference>
<name>A0A1I3DA35_9FLAO</name>
<evidence type="ECO:0000256" key="1">
    <source>
        <dbReference type="ARBA" id="ARBA00001917"/>
    </source>
</evidence>
<keyword evidence="3" id="KW-0288">FMN</keyword>
<dbReference type="InterPro" id="IPR012349">
    <property type="entry name" value="Split_barrel_FMN-bd"/>
</dbReference>